<reference evidence="2 3" key="1">
    <citation type="submission" date="2019-02" db="EMBL/GenBank/DDBJ databases">
        <title>Deep-cultivation of Planctomycetes and their phenomic and genomic characterization uncovers novel biology.</title>
        <authorList>
            <person name="Wiegand S."/>
            <person name="Jogler M."/>
            <person name="Boedeker C."/>
            <person name="Pinto D."/>
            <person name="Vollmers J."/>
            <person name="Rivas-Marin E."/>
            <person name="Kohn T."/>
            <person name="Peeters S.H."/>
            <person name="Heuer A."/>
            <person name="Rast P."/>
            <person name="Oberbeckmann S."/>
            <person name="Bunk B."/>
            <person name="Jeske O."/>
            <person name="Meyerdierks A."/>
            <person name="Storesund J.E."/>
            <person name="Kallscheuer N."/>
            <person name="Luecker S."/>
            <person name="Lage O.M."/>
            <person name="Pohl T."/>
            <person name="Merkel B.J."/>
            <person name="Hornburger P."/>
            <person name="Mueller R.-W."/>
            <person name="Bruemmer F."/>
            <person name="Labrenz M."/>
            <person name="Spormann A.M."/>
            <person name="Op den Camp H."/>
            <person name="Overmann J."/>
            <person name="Amann R."/>
            <person name="Jetten M.S.M."/>
            <person name="Mascher T."/>
            <person name="Medema M.H."/>
            <person name="Devos D.P."/>
            <person name="Kaster A.-K."/>
            <person name="Ovreas L."/>
            <person name="Rohde M."/>
            <person name="Galperin M.Y."/>
            <person name="Jogler C."/>
        </authorList>
    </citation>
    <scope>NUCLEOTIDE SEQUENCE [LARGE SCALE GENOMIC DNA]</scope>
    <source>
        <strain evidence="2 3">K22_7</strain>
    </source>
</reference>
<sequence length="68" mass="7302" precursor="true">MFIPPSTHRVNMMKATPFLTLLFLVALVAGCGDDSNRTVTGDADAQAIADYEAELAKVTGQDITETEE</sequence>
<evidence type="ECO:0000313" key="3">
    <source>
        <dbReference type="Proteomes" id="UP000318538"/>
    </source>
</evidence>
<feature type="chain" id="PRO_5021840727" description="Secreted protein" evidence="1">
    <location>
        <begin position="32"/>
        <end position="68"/>
    </location>
</feature>
<accession>A0A517N4B8</accession>
<organism evidence="2 3">
    <name type="scientific">Rubripirellula lacrimiformis</name>
    <dbReference type="NCBI Taxonomy" id="1930273"/>
    <lineage>
        <taxon>Bacteria</taxon>
        <taxon>Pseudomonadati</taxon>
        <taxon>Planctomycetota</taxon>
        <taxon>Planctomycetia</taxon>
        <taxon>Pirellulales</taxon>
        <taxon>Pirellulaceae</taxon>
        <taxon>Rubripirellula</taxon>
    </lineage>
</organism>
<evidence type="ECO:0008006" key="4">
    <source>
        <dbReference type="Google" id="ProtNLM"/>
    </source>
</evidence>
<gene>
    <name evidence="2" type="ORF">K227x_03440</name>
</gene>
<keyword evidence="3" id="KW-1185">Reference proteome</keyword>
<evidence type="ECO:0000256" key="1">
    <source>
        <dbReference type="SAM" id="SignalP"/>
    </source>
</evidence>
<proteinExistence type="predicted"/>
<evidence type="ECO:0000313" key="2">
    <source>
        <dbReference type="EMBL" id="QDT01973.1"/>
    </source>
</evidence>
<name>A0A517N4B8_9BACT</name>
<keyword evidence="1" id="KW-0732">Signal</keyword>
<dbReference type="KEGG" id="rlc:K227x_03440"/>
<dbReference type="Proteomes" id="UP000318538">
    <property type="component" value="Chromosome"/>
</dbReference>
<dbReference type="AlphaFoldDB" id="A0A517N4B8"/>
<feature type="signal peptide" evidence="1">
    <location>
        <begin position="1"/>
        <end position="31"/>
    </location>
</feature>
<protein>
    <recommendedName>
        <fullName evidence="4">Secreted protein</fullName>
    </recommendedName>
</protein>
<dbReference type="EMBL" id="CP036525">
    <property type="protein sequence ID" value="QDT01973.1"/>
    <property type="molecule type" value="Genomic_DNA"/>
</dbReference>